<feature type="compositionally biased region" description="Polar residues" evidence="1">
    <location>
        <begin position="189"/>
        <end position="211"/>
    </location>
</feature>
<sequence>MEEDKPEDIYIDPTQSKQFSSSGKPRPPRPPPPSSRAVIKAKQKKAQSLASSAVALRSRQLTKQRSCSAAPNTSTSQQQKSQSPLGSSHSTSTCSKPAEDADEILYEELDTWDSAPQASILWRPPSATNSSQSVVAPSRGAVVDPVGATPSLPPRAQKPATAHRVHRSNDLGTKNSTPGKVERSISIGDLNTSRSSSRQASPCISSKQDNSGDLELDSADEYEPLDDSVPVAPQRTRKKIKGTTISPNRAPGNIYNPNAPQSGKRTSPVPRRPAPVAPPGLRKRGEQRNKSPQIIKSSVGSRKSTDGPDVYVDMQPNDKVADTQEDDDGVSLRPYVRT</sequence>
<feature type="compositionally biased region" description="Low complexity" evidence="1">
    <location>
        <begin position="46"/>
        <end position="61"/>
    </location>
</feature>
<gene>
    <name evidence="2" type="ORF">GBAR_LOCUS15297</name>
</gene>
<feature type="compositionally biased region" description="Acidic residues" evidence="1">
    <location>
        <begin position="1"/>
        <end position="10"/>
    </location>
</feature>
<feature type="compositionally biased region" description="Low complexity" evidence="1">
    <location>
        <begin position="73"/>
        <end position="83"/>
    </location>
</feature>
<feature type="compositionally biased region" description="Polar residues" evidence="1">
    <location>
        <begin position="290"/>
        <end position="302"/>
    </location>
</feature>
<feature type="compositionally biased region" description="Polar residues" evidence="1">
    <location>
        <begin position="126"/>
        <end position="135"/>
    </location>
</feature>
<evidence type="ECO:0000313" key="3">
    <source>
        <dbReference type="Proteomes" id="UP001174909"/>
    </source>
</evidence>
<reference evidence="2" key="1">
    <citation type="submission" date="2023-03" db="EMBL/GenBank/DDBJ databases">
        <authorList>
            <person name="Steffen K."/>
            <person name="Cardenas P."/>
        </authorList>
    </citation>
    <scope>NUCLEOTIDE SEQUENCE</scope>
</reference>
<organism evidence="2 3">
    <name type="scientific">Geodia barretti</name>
    <name type="common">Barrett's horny sponge</name>
    <dbReference type="NCBI Taxonomy" id="519541"/>
    <lineage>
        <taxon>Eukaryota</taxon>
        <taxon>Metazoa</taxon>
        <taxon>Porifera</taxon>
        <taxon>Demospongiae</taxon>
        <taxon>Heteroscleromorpha</taxon>
        <taxon>Tetractinellida</taxon>
        <taxon>Astrophorina</taxon>
        <taxon>Geodiidae</taxon>
        <taxon>Geodia</taxon>
    </lineage>
</organism>
<protein>
    <submittedName>
        <fullName evidence="2">Uncharacterized protein</fullName>
    </submittedName>
</protein>
<feature type="compositionally biased region" description="Polar residues" evidence="1">
    <location>
        <begin position="63"/>
        <end position="72"/>
    </location>
</feature>
<evidence type="ECO:0000313" key="2">
    <source>
        <dbReference type="EMBL" id="CAI8026654.1"/>
    </source>
</evidence>
<feature type="region of interest" description="Disordered" evidence="1">
    <location>
        <begin position="120"/>
        <end position="338"/>
    </location>
</feature>
<feature type="compositionally biased region" description="Polar residues" evidence="1">
    <location>
        <begin position="255"/>
        <end position="265"/>
    </location>
</feature>
<proteinExistence type="predicted"/>
<comment type="caution">
    <text evidence="2">The sequence shown here is derived from an EMBL/GenBank/DDBJ whole genome shotgun (WGS) entry which is preliminary data.</text>
</comment>
<evidence type="ECO:0000256" key="1">
    <source>
        <dbReference type="SAM" id="MobiDB-lite"/>
    </source>
</evidence>
<dbReference type="EMBL" id="CASHTH010002225">
    <property type="protein sequence ID" value="CAI8026654.1"/>
    <property type="molecule type" value="Genomic_DNA"/>
</dbReference>
<dbReference type="Proteomes" id="UP001174909">
    <property type="component" value="Unassembled WGS sequence"/>
</dbReference>
<dbReference type="AlphaFoldDB" id="A0AA35SBJ3"/>
<keyword evidence="3" id="KW-1185">Reference proteome</keyword>
<accession>A0AA35SBJ3</accession>
<feature type="compositionally biased region" description="Acidic residues" evidence="1">
    <location>
        <begin position="212"/>
        <end position="226"/>
    </location>
</feature>
<name>A0AA35SBJ3_GEOBA</name>
<feature type="region of interest" description="Disordered" evidence="1">
    <location>
        <begin position="1"/>
        <end position="102"/>
    </location>
</feature>
<feature type="compositionally biased region" description="Polar residues" evidence="1">
    <location>
        <begin position="84"/>
        <end position="95"/>
    </location>
</feature>